<protein>
    <submittedName>
        <fullName evidence="2">Uncharacterized protein</fullName>
    </submittedName>
</protein>
<feature type="region of interest" description="Disordered" evidence="1">
    <location>
        <begin position="1"/>
        <end position="39"/>
    </location>
</feature>
<organism evidence="2 3">
    <name type="scientific">Olea europaea subsp. europaea</name>
    <dbReference type="NCBI Taxonomy" id="158383"/>
    <lineage>
        <taxon>Eukaryota</taxon>
        <taxon>Viridiplantae</taxon>
        <taxon>Streptophyta</taxon>
        <taxon>Embryophyta</taxon>
        <taxon>Tracheophyta</taxon>
        <taxon>Spermatophyta</taxon>
        <taxon>Magnoliopsida</taxon>
        <taxon>eudicotyledons</taxon>
        <taxon>Gunneridae</taxon>
        <taxon>Pentapetalae</taxon>
        <taxon>asterids</taxon>
        <taxon>lamiids</taxon>
        <taxon>Lamiales</taxon>
        <taxon>Oleaceae</taxon>
        <taxon>Oleeae</taxon>
        <taxon>Olea</taxon>
    </lineage>
</organism>
<evidence type="ECO:0000313" key="3">
    <source>
        <dbReference type="Proteomes" id="UP000594638"/>
    </source>
</evidence>
<gene>
    <name evidence="2" type="ORF">OLEA9_A037264</name>
</gene>
<evidence type="ECO:0000256" key="1">
    <source>
        <dbReference type="SAM" id="MobiDB-lite"/>
    </source>
</evidence>
<comment type="caution">
    <text evidence="2">The sequence shown here is derived from an EMBL/GenBank/DDBJ whole genome shotgun (WGS) entry which is preliminary data.</text>
</comment>
<reference evidence="2 3" key="1">
    <citation type="submission" date="2019-12" db="EMBL/GenBank/DDBJ databases">
        <authorList>
            <person name="Alioto T."/>
            <person name="Alioto T."/>
            <person name="Gomez Garrido J."/>
        </authorList>
    </citation>
    <scope>NUCLEOTIDE SEQUENCE [LARGE SCALE GENOMIC DNA]</scope>
</reference>
<dbReference type="AlphaFoldDB" id="A0A8S0P9H3"/>
<keyword evidence="3" id="KW-1185">Reference proteome</keyword>
<name>A0A8S0P9H3_OLEEU</name>
<proteinExistence type="predicted"/>
<dbReference type="EMBL" id="CACTIH010000014">
    <property type="protein sequence ID" value="CAA2934407.1"/>
    <property type="molecule type" value="Genomic_DNA"/>
</dbReference>
<feature type="compositionally biased region" description="Low complexity" evidence="1">
    <location>
        <begin position="10"/>
        <end position="23"/>
    </location>
</feature>
<evidence type="ECO:0000313" key="2">
    <source>
        <dbReference type="EMBL" id="CAA2934407.1"/>
    </source>
</evidence>
<dbReference type="Proteomes" id="UP000594638">
    <property type="component" value="Unassembled WGS sequence"/>
</dbReference>
<accession>A0A8S0P9H3</accession>
<dbReference type="Gramene" id="OE9A037264T1">
    <property type="protein sequence ID" value="OE9A037264C1"/>
    <property type="gene ID" value="OE9A037264"/>
</dbReference>
<sequence>MEIAQAETASELSGLLSSKGSSGNLREVDLNETPNMQNKRFLTRPSQEQMALISVQDSLKYWIGLWRITCLIYSILRRVLQRSRESSGHALLNSEISSKGIQQGQIRASSLQIIFVFY</sequence>